<protein>
    <submittedName>
        <fullName evidence="3">Uncharacterized protein</fullName>
    </submittedName>
</protein>
<keyword evidence="1" id="KW-0812">Transmembrane</keyword>
<dbReference type="WBParaSite" id="MBELARI_LOCUS15169">
    <property type="protein sequence ID" value="MBELARI_LOCUS15169"/>
    <property type="gene ID" value="MBELARI_LOCUS15169"/>
</dbReference>
<evidence type="ECO:0000256" key="1">
    <source>
        <dbReference type="SAM" id="Phobius"/>
    </source>
</evidence>
<sequence>MQFSYSMSELSVFAQRLLMERTTSGQSATDGVAEYNAVHAEALRQFRSRIVLLGTKDMCLCGLLSLPRSVQLICAIEVFFSVILLIQSPDLLRTDGRYFYFLGLFDGKGWWFFTMHLTVCISCILTSILLSVGIRLHNSLLLIPHLLWQVLFVCFCIASITVMITLGIDGKMLLPSSVVLSVLLFIPGLFEVWWSFLTYQLFKQLYVFGSTFKEDRREQSSDDLQYYSTEI</sequence>
<feature type="transmembrane region" description="Helical" evidence="1">
    <location>
        <begin position="109"/>
        <end position="134"/>
    </location>
</feature>
<evidence type="ECO:0000313" key="3">
    <source>
        <dbReference type="WBParaSite" id="MBELARI_LOCUS15169"/>
    </source>
</evidence>
<dbReference type="Proteomes" id="UP000887575">
    <property type="component" value="Unassembled WGS sequence"/>
</dbReference>
<keyword evidence="1" id="KW-1133">Transmembrane helix</keyword>
<reference evidence="3" key="1">
    <citation type="submission" date="2024-02" db="UniProtKB">
        <authorList>
            <consortium name="WormBaseParasite"/>
        </authorList>
    </citation>
    <scope>IDENTIFICATION</scope>
</reference>
<keyword evidence="2" id="KW-1185">Reference proteome</keyword>
<evidence type="ECO:0000313" key="2">
    <source>
        <dbReference type="Proteomes" id="UP000887575"/>
    </source>
</evidence>
<name>A0AAF3EME5_9BILA</name>
<organism evidence="2 3">
    <name type="scientific">Mesorhabditis belari</name>
    <dbReference type="NCBI Taxonomy" id="2138241"/>
    <lineage>
        <taxon>Eukaryota</taxon>
        <taxon>Metazoa</taxon>
        <taxon>Ecdysozoa</taxon>
        <taxon>Nematoda</taxon>
        <taxon>Chromadorea</taxon>
        <taxon>Rhabditida</taxon>
        <taxon>Rhabditina</taxon>
        <taxon>Rhabditomorpha</taxon>
        <taxon>Rhabditoidea</taxon>
        <taxon>Rhabditidae</taxon>
        <taxon>Mesorhabditinae</taxon>
        <taxon>Mesorhabditis</taxon>
    </lineage>
</organism>
<dbReference type="AlphaFoldDB" id="A0AAF3EME5"/>
<keyword evidence="1" id="KW-0472">Membrane</keyword>
<feature type="transmembrane region" description="Helical" evidence="1">
    <location>
        <begin position="146"/>
        <end position="168"/>
    </location>
</feature>
<proteinExistence type="predicted"/>
<feature type="transmembrane region" description="Helical" evidence="1">
    <location>
        <begin position="70"/>
        <end position="89"/>
    </location>
</feature>
<feature type="transmembrane region" description="Helical" evidence="1">
    <location>
        <begin position="174"/>
        <end position="194"/>
    </location>
</feature>
<accession>A0AAF3EME5</accession>